<dbReference type="SUPFAM" id="SSF63380">
    <property type="entry name" value="Riboflavin synthase domain-like"/>
    <property type="match status" value="1"/>
</dbReference>
<evidence type="ECO:0000313" key="1">
    <source>
        <dbReference type="EMBL" id="SBS24573.1"/>
    </source>
</evidence>
<dbReference type="PRINTS" id="PR00409">
    <property type="entry name" value="PHDIOXRDTASE"/>
</dbReference>
<dbReference type="EMBL" id="FLOC01000001">
    <property type="protein sequence ID" value="SBS24573.1"/>
    <property type="molecule type" value="Genomic_DNA"/>
</dbReference>
<keyword evidence="2" id="KW-1185">Reference proteome</keyword>
<gene>
    <name evidence="1" type="ORF">MAQ5080_00034</name>
</gene>
<dbReference type="AlphaFoldDB" id="A0A1A8T157"/>
<dbReference type="Proteomes" id="UP000092627">
    <property type="component" value="Unassembled WGS sequence"/>
</dbReference>
<dbReference type="InterPro" id="IPR017938">
    <property type="entry name" value="Riboflavin_synthase-like_b-brl"/>
</dbReference>
<organism evidence="1 2">
    <name type="scientific">Marinomonas aquimarina</name>
    <dbReference type="NCBI Taxonomy" id="295068"/>
    <lineage>
        <taxon>Bacteria</taxon>
        <taxon>Pseudomonadati</taxon>
        <taxon>Pseudomonadota</taxon>
        <taxon>Gammaproteobacteria</taxon>
        <taxon>Oceanospirillales</taxon>
        <taxon>Oceanospirillaceae</taxon>
        <taxon>Marinomonas</taxon>
    </lineage>
</organism>
<dbReference type="Gene3D" id="2.40.30.10">
    <property type="entry name" value="Translation factors"/>
    <property type="match status" value="1"/>
</dbReference>
<reference evidence="1 2" key="1">
    <citation type="submission" date="2016-06" db="EMBL/GenBank/DDBJ databases">
        <authorList>
            <person name="Kjaerup R.B."/>
            <person name="Dalgaard T.S."/>
            <person name="Juul-Madsen H.R."/>
        </authorList>
    </citation>
    <scope>NUCLEOTIDE SEQUENCE [LARGE SCALE GENOMIC DNA]</scope>
    <source>
        <strain evidence="1 2">CECT 5080</strain>
    </source>
</reference>
<dbReference type="STRING" id="295068.MAQ5080_00034"/>
<evidence type="ECO:0000313" key="2">
    <source>
        <dbReference type="Proteomes" id="UP000092627"/>
    </source>
</evidence>
<accession>A0A1A8T157</accession>
<sequence>MKAVTLDLIVNRIIQETDDVIRLELVKEDGSPLPIYQAGAHIELQLPSGKLRHYSLCRLAKSLRLRSCSKGSHAEGRLNCMVLR</sequence>
<protein>
    <submittedName>
        <fullName evidence="1">Uncharacterized protein</fullName>
    </submittedName>
</protein>
<name>A0A1A8T157_9GAMM</name>
<proteinExistence type="predicted"/>